<reference evidence="4" key="2">
    <citation type="journal article" date="2022" name="Microb. Genom.">
        <title>A chromosome-scale genome assembly of the tomato pathogen Cladosporium fulvum reveals a compartmentalized genome architecture and the presence of a dispensable chromosome.</title>
        <authorList>
            <person name="Zaccaron A.Z."/>
            <person name="Chen L.H."/>
            <person name="Samaras A."/>
            <person name="Stergiopoulos I."/>
        </authorList>
    </citation>
    <scope>NUCLEOTIDE SEQUENCE</scope>
    <source>
        <strain evidence="4">Race5_Kim</strain>
    </source>
</reference>
<dbReference type="GO" id="GO:0005975">
    <property type="term" value="P:carbohydrate metabolic process"/>
    <property type="evidence" value="ECO:0007669"/>
    <property type="project" value="InterPro"/>
</dbReference>
<dbReference type="OrthoDB" id="10036721at2759"/>
<dbReference type="RefSeq" id="XP_047760357.1">
    <property type="nucleotide sequence ID" value="XM_047903214.1"/>
</dbReference>
<dbReference type="InterPro" id="IPR008928">
    <property type="entry name" value="6-hairpin_glycosidase_sf"/>
</dbReference>
<dbReference type="PANTHER" id="PTHR33307">
    <property type="entry name" value="ALPHA-RHAMNOSIDASE (EUROFUNG)"/>
    <property type="match status" value="1"/>
</dbReference>
<sequence>MKSNFLSIPTDCPQRDERLGWTGDINVFADTANYLFDTSGMITSWLKDVSAEQGQANGIVPLTLPNVVPGLADESHAIWGDVAVMLPWAMYTAFGDKAILARQYRSMEAWLRCIPRREDGLWDYTSDWKLGDWLDPVAPLKILATQALIPY</sequence>
<name>A0A9Q8P7G4_PASFU</name>
<comment type="catalytic activity">
    <reaction evidence="1">
        <text>Hydrolysis of terminal non-reducing alpha-L-rhamnose residues in alpha-L-rhamnosides.</text>
        <dbReference type="EC" id="3.2.1.40"/>
    </reaction>
</comment>
<dbReference type="InterPro" id="IPR016007">
    <property type="entry name" value="Alpha_rhamnosid"/>
</dbReference>
<dbReference type="InterPro" id="IPR035396">
    <property type="entry name" value="Bac_rhamnosid6H"/>
</dbReference>
<reference evidence="4" key="1">
    <citation type="submission" date="2021-12" db="EMBL/GenBank/DDBJ databases">
        <authorList>
            <person name="Zaccaron A."/>
            <person name="Stergiopoulos I."/>
        </authorList>
    </citation>
    <scope>NUCLEOTIDE SEQUENCE</scope>
    <source>
        <strain evidence="4">Race5_Kim</strain>
    </source>
</reference>
<protein>
    <recommendedName>
        <fullName evidence="2">alpha-L-rhamnosidase</fullName>
        <ecNumber evidence="2">3.2.1.40</ecNumber>
    </recommendedName>
</protein>
<evidence type="ECO:0000259" key="3">
    <source>
        <dbReference type="Pfam" id="PF17389"/>
    </source>
</evidence>
<dbReference type="Gene3D" id="1.50.10.10">
    <property type="match status" value="1"/>
</dbReference>
<dbReference type="EC" id="3.2.1.40" evidence="2"/>
<dbReference type="KEGG" id="ffu:CLAFUR5_04066"/>
<dbReference type="AlphaFoldDB" id="A0A9Q8P7G4"/>
<evidence type="ECO:0000313" key="5">
    <source>
        <dbReference type="Proteomes" id="UP000756132"/>
    </source>
</evidence>
<keyword evidence="5" id="KW-1185">Reference proteome</keyword>
<dbReference type="GeneID" id="71983944"/>
<dbReference type="Pfam" id="PF17389">
    <property type="entry name" value="Bac_rhamnosid6H"/>
    <property type="match status" value="1"/>
</dbReference>
<evidence type="ECO:0000256" key="2">
    <source>
        <dbReference type="ARBA" id="ARBA00012652"/>
    </source>
</evidence>
<organism evidence="4 5">
    <name type="scientific">Passalora fulva</name>
    <name type="common">Tomato leaf mold</name>
    <name type="synonym">Cladosporium fulvum</name>
    <dbReference type="NCBI Taxonomy" id="5499"/>
    <lineage>
        <taxon>Eukaryota</taxon>
        <taxon>Fungi</taxon>
        <taxon>Dikarya</taxon>
        <taxon>Ascomycota</taxon>
        <taxon>Pezizomycotina</taxon>
        <taxon>Dothideomycetes</taxon>
        <taxon>Dothideomycetidae</taxon>
        <taxon>Mycosphaerellales</taxon>
        <taxon>Mycosphaerellaceae</taxon>
        <taxon>Fulvia</taxon>
    </lineage>
</organism>
<evidence type="ECO:0000256" key="1">
    <source>
        <dbReference type="ARBA" id="ARBA00001445"/>
    </source>
</evidence>
<proteinExistence type="predicted"/>
<dbReference type="EMBL" id="CP090166">
    <property type="protein sequence ID" value="UJO15991.1"/>
    <property type="molecule type" value="Genomic_DNA"/>
</dbReference>
<evidence type="ECO:0000313" key="4">
    <source>
        <dbReference type="EMBL" id="UJO15991.1"/>
    </source>
</evidence>
<dbReference type="PANTHER" id="PTHR33307:SF6">
    <property type="entry name" value="ALPHA-RHAMNOSIDASE (EUROFUNG)-RELATED"/>
    <property type="match status" value="1"/>
</dbReference>
<dbReference type="InterPro" id="IPR012341">
    <property type="entry name" value="6hp_glycosidase-like_sf"/>
</dbReference>
<accession>A0A9Q8P7G4</accession>
<dbReference type="GO" id="GO:0030596">
    <property type="term" value="F:alpha-L-rhamnosidase activity"/>
    <property type="evidence" value="ECO:0007669"/>
    <property type="project" value="UniProtKB-EC"/>
</dbReference>
<dbReference type="Proteomes" id="UP000756132">
    <property type="component" value="Chromosome 4"/>
</dbReference>
<dbReference type="SUPFAM" id="SSF48208">
    <property type="entry name" value="Six-hairpin glycosidases"/>
    <property type="match status" value="1"/>
</dbReference>
<feature type="domain" description="Alpha-L-rhamnosidase six-hairpin glycosidase" evidence="3">
    <location>
        <begin position="1"/>
        <end position="137"/>
    </location>
</feature>
<gene>
    <name evidence="4" type="ORF">CLAFUR5_04066</name>
</gene>